<reference evidence="10 11" key="1">
    <citation type="submission" date="2024-02" db="EMBL/GenBank/DDBJ databases">
        <authorList>
            <person name="Chen Y."/>
            <person name="Shah S."/>
            <person name="Dougan E. K."/>
            <person name="Thang M."/>
            <person name="Chan C."/>
        </authorList>
    </citation>
    <scope>NUCLEOTIDE SEQUENCE [LARGE SCALE GENOMIC DNA]</scope>
</reference>
<evidence type="ECO:0000256" key="4">
    <source>
        <dbReference type="ARBA" id="ARBA00022692"/>
    </source>
</evidence>
<evidence type="ECO:0000256" key="8">
    <source>
        <dbReference type="SAM" id="Phobius"/>
    </source>
</evidence>
<evidence type="ECO:0000313" key="10">
    <source>
        <dbReference type="EMBL" id="CAK9054397.1"/>
    </source>
</evidence>
<name>A0ABP0MU67_9DINO</name>
<keyword evidence="3" id="KW-0808">Transferase</keyword>
<keyword evidence="4 8" id="KW-0812">Transmembrane</keyword>
<dbReference type="Pfam" id="PF07779">
    <property type="entry name" value="Cas1_AcylT"/>
    <property type="match status" value="1"/>
</dbReference>
<feature type="domain" description="Cas1p 10 TM acyl transferase" evidence="9">
    <location>
        <begin position="140"/>
        <end position="550"/>
    </location>
</feature>
<feature type="transmembrane region" description="Helical" evidence="8">
    <location>
        <begin position="235"/>
        <end position="254"/>
    </location>
</feature>
<evidence type="ECO:0000256" key="6">
    <source>
        <dbReference type="ARBA" id="ARBA00023136"/>
    </source>
</evidence>
<evidence type="ECO:0000256" key="7">
    <source>
        <dbReference type="ARBA" id="ARBA00023180"/>
    </source>
</evidence>
<evidence type="ECO:0000259" key="9">
    <source>
        <dbReference type="Pfam" id="PF07779"/>
    </source>
</evidence>
<evidence type="ECO:0000256" key="2">
    <source>
        <dbReference type="ARBA" id="ARBA00010666"/>
    </source>
</evidence>
<feature type="transmembrane region" description="Helical" evidence="8">
    <location>
        <begin position="1035"/>
        <end position="1058"/>
    </location>
</feature>
<feature type="transmembrane region" description="Helical" evidence="8">
    <location>
        <begin position="316"/>
        <end position="335"/>
    </location>
</feature>
<feature type="transmembrane region" description="Helical" evidence="8">
    <location>
        <begin position="443"/>
        <end position="460"/>
    </location>
</feature>
<evidence type="ECO:0000256" key="1">
    <source>
        <dbReference type="ARBA" id="ARBA00004141"/>
    </source>
</evidence>
<dbReference type="PANTHER" id="PTHR13533:SF1">
    <property type="entry name" value="N-ACETYLNEURAMINATE 9-O-ACETYLTRANSFERASE"/>
    <property type="match status" value="1"/>
</dbReference>
<dbReference type="Proteomes" id="UP001642464">
    <property type="component" value="Unassembled WGS sequence"/>
</dbReference>
<evidence type="ECO:0000256" key="5">
    <source>
        <dbReference type="ARBA" id="ARBA00022989"/>
    </source>
</evidence>
<comment type="similarity">
    <text evidence="2">Belongs to the PC-esterase family. CASD1 subfamily.</text>
</comment>
<evidence type="ECO:0000313" key="11">
    <source>
        <dbReference type="Proteomes" id="UP001642464"/>
    </source>
</evidence>
<protein>
    <submittedName>
        <fullName evidence="10">Protein REDUCED WALL ACETYLATION 1</fullName>
    </submittedName>
</protein>
<keyword evidence="7" id="KW-0325">Glycoprotein</keyword>
<feature type="transmembrane region" description="Helical" evidence="8">
    <location>
        <begin position="413"/>
        <end position="431"/>
    </location>
</feature>
<feature type="transmembrane region" description="Helical" evidence="8">
    <location>
        <begin position="875"/>
        <end position="896"/>
    </location>
</feature>
<gene>
    <name evidence="10" type="ORF">SCF082_LOCUS29531</name>
</gene>
<feature type="transmembrane region" description="Helical" evidence="8">
    <location>
        <begin position="472"/>
        <end position="493"/>
    </location>
</feature>
<feature type="transmembrane region" description="Helical" evidence="8">
    <location>
        <begin position="289"/>
        <end position="309"/>
    </location>
</feature>
<sequence length="1276" mass="142243">MLGTKIPSSLRSLLHHCFESFLLTTWLLALSVSLGCCIRLGSFHMYGEHSQLQITIAIACSFIVATWVVAEACNQIGPHAGDVQAYELASNVEADPVIIGRKVADAEGGEECEAVQSASEQEVVNEGLRRSSVAVQAWLKEHIAEWRAGAELSVILAFLYLCDRTSILADGPKVHDPKQFWALWALIVAIACLTVRKSEDSSPLSREQTDEWKGWMQIMFLMYHYFEEKEVYNAIRVYIAAYVWMTGYGNFFLYRKGKSFTARRTAQMLFRLNFLGFVVCIVLRNEYMLYYICAMHTLFTIFVLLAMFVANTQNSVYGVLWVKVIATLAFTVALYDGPEYIFRSVFGTLPVVRPLFAFHDPLHPEFTDEMHEFHFRSGLDRYIWIFGMVCALHFAGFAYILQFLENLSWQRRRGIQLVLLLLSLGCGWLWWKHVFLLEKLAYNKVHPYTSFVPLSVYLIIRNCTETLRKHYLYLFAYMGRITLETYIFQFHIWMRTTGLNGSPKKLLVLVDSYWLNFVILTAIYLFISLRFSQLTGVLRDALIRDNLRAMGKVMCVLAAFGLLCWILPGTFPPDQVLQLNSAALKAGLDTWQVVDSGGLVVAEDDVVDAIQVGRCSVEAKMERMLTWMLAPAVHGIAKLGVLPAEERAAELLAQHDRDVEGAVREVVAGSERSVSTVVLNFCLERIPVLGCPTVLLRTTWGNLRSILIIAAMYGHDLESARVQHEALLCLVPPGDDKDSCTAALKQQTATPDLNPAVLVSNTAQQVARFMIRGALRRATGLQAAVDCFELASLLYSSCGNDALDEDGFVHVTATPASAARDFFRKKSFASCAILWCSLPLLVLGMAAPNIFALARLIPILVECLRSLLGRLPTAYVKSAPAVIIFMMGPGAALYYFRPSVPWKRPVRSKHLLLSILGHNDAGRWERIQERFDEAWPQLVTTFVFLLHGLLPVFSTMSALSVVLGALSPAVQSYSWHGWDLLNRMACASLGFYSLFSVMVHQLQREYPEDELPTASITIRAFIRGVLLLRAVSRAFCFLAAWLYLLLILDCLIDCIWWHEGSGTPLGILGPLAWLLNADGHELSHPFANEKSMIFCMNLISVISQQRLVEVLARREVLLRLIGAERVMASTICLLLKGVSVACTPSKSQNPIAEFLVRVAPPPAACVAIIALRDHAMPLGIAVVATPRMTVTFGSSSCLILGLLGGAYAAHAVLSVWYLHRADLDSAALRLAMLVPGGVSSQAKGLLRGVLAGAHRRAVQMMAMGILQRAFRWLTQR</sequence>
<proteinExistence type="inferred from homology"/>
<feature type="transmembrane region" description="Helical" evidence="8">
    <location>
        <begin position="52"/>
        <end position="70"/>
    </location>
</feature>
<dbReference type="EMBL" id="CAXAMM010023892">
    <property type="protein sequence ID" value="CAK9054397.1"/>
    <property type="molecule type" value="Genomic_DNA"/>
</dbReference>
<feature type="transmembrane region" description="Helical" evidence="8">
    <location>
        <begin position="382"/>
        <end position="401"/>
    </location>
</feature>
<evidence type="ECO:0000256" key="3">
    <source>
        <dbReference type="ARBA" id="ARBA00022679"/>
    </source>
</evidence>
<organism evidence="10 11">
    <name type="scientific">Durusdinium trenchii</name>
    <dbReference type="NCBI Taxonomy" id="1381693"/>
    <lineage>
        <taxon>Eukaryota</taxon>
        <taxon>Sar</taxon>
        <taxon>Alveolata</taxon>
        <taxon>Dinophyceae</taxon>
        <taxon>Suessiales</taxon>
        <taxon>Symbiodiniaceae</taxon>
        <taxon>Durusdinium</taxon>
    </lineage>
</organism>
<comment type="subcellular location">
    <subcellularLocation>
        <location evidence="1">Membrane</location>
        <topology evidence="1">Multi-pass membrane protein</topology>
    </subcellularLocation>
</comment>
<feature type="transmembrane region" description="Helical" evidence="8">
    <location>
        <begin position="21"/>
        <end position="46"/>
    </location>
</feature>
<feature type="transmembrane region" description="Helical" evidence="8">
    <location>
        <begin position="553"/>
        <end position="571"/>
    </location>
</feature>
<keyword evidence="5 8" id="KW-1133">Transmembrane helix</keyword>
<feature type="transmembrane region" description="Helical" evidence="8">
    <location>
        <begin position="942"/>
        <end position="968"/>
    </location>
</feature>
<feature type="transmembrane region" description="Helical" evidence="8">
    <location>
        <begin position="832"/>
        <end position="854"/>
    </location>
</feature>
<dbReference type="PANTHER" id="PTHR13533">
    <property type="entry name" value="N-ACETYLNEURAMINATE 9-O-ACETYLTRANSFERASE"/>
    <property type="match status" value="1"/>
</dbReference>
<dbReference type="InterPro" id="IPR012419">
    <property type="entry name" value="Cas1_AcylTrans_dom"/>
</dbReference>
<keyword evidence="11" id="KW-1185">Reference proteome</keyword>
<keyword evidence="6 8" id="KW-0472">Membrane</keyword>
<comment type="caution">
    <text evidence="10">The sequence shown here is derived from an EMBL/GenBank/DDBJ whole genome shotgun (WGS) entry which is preliminary data.</text>
</comment>
<feature type="transmembrane region" description="Helical" evidence="8">
    <location>
        <begin position="513"/>
        <end position="532"/>
    </location>
</feature>
<accession>A0ABP0MU67</accession>